<dbReference type="GO" id="GO:0016757">
    <property type="term" value="F:glycosyltransferase activity"/>
    <property type="evidence" value="ECO:0007669"/>
    <property type="project" value="UniProtKB-KW"/>
</dbReference>
<dbReference type="Proteomes" id="UP001302477">
    <property type="component" value="Chromosome"/>
</dbReference>
<keyword evidence="1" id="KW-0472">Membrane</keyword>
<dbReference type="Pfam" id="PF13692">
    <property type="entry name" value="Glyco_trans_1_4"/>
    <property type="match status" value="1"/>
</dbReference>
<dbReference type="CDD" id="cd03801">
    <property type="entry name" value="GT4_PimA-like"/>
    <property type="match status" value="1"/>
</dbReference>
<proteinExistence type="predicted"/>
<protein>
    <submittedName>
        <fullName evidence="3">Glycosyltransferase family 4 protein</fullName>
        <ecNumber evidence="3">2.4.-.-</ecNumber>
    </submittedName>
</protein>
<keyword evidence="4" id="KW-1185">Reference proteome</keyword>
<keyword evidence="1" id="KW-1133">Transmembrane helix</keyword>
<gene>
    <name evidence="3" type="ORF">R5R33_13970</name>
</gene>
<evidence type="ECO:0000313" key="4">
    <source>
        <dbReference type="Proteomes" id="UP001302477"/>
    </source>
</evidence>
<dbReference type="EC" id="2.4.-.-" evidence="3"/>
<evidence type="ECO:0000313" key="3">
    <source>
        <dbReference type="EMBL" id="WOX04838.1"/>
    </source>
</evidence>
<dbReference type="EMBL" id="CP137555">
    <property type="protein sequence ID" value="WOX04838.1"/>
    <property type="molecule type" value="Genomic_DNA"/>
</dbReference>
<accession>A0AAU0MWG0</accession>
<feature type="transmembrane region" description="Helical" evidence="1">
    <location>
        <begin position="68"/>
        <end position="89"/>
    </location>
</feature>
<sequence>MTKVLMVTAQYMPDVYGGAEKQCRRIATELQSSGVEVTVLTSTQKWRVDESNESLKVKRIYTLFPPDLLGRWLFFSIYWLVAATCWAIWNRNKFDIIHCHQGKFGAFVGCFIGKLLNKPTIIKIGNSNQHMDLVCLKKKFFIGPILVRLILKSNPVFVAITSVIAENLKKFGCKRIVCIPNGIDTALLNSLSPKKTRVKKTDSIILFYHGRIEEIKRIDILLRAFEIVFHSDFDLKLHLVGDGTALVETKRWAQKLGLQDSIVFHGAREDVIEVISHFDVFVNASEAEGFSNSLLEALLLGKVLVSTPVSGASDVIEDGKNGAVAENFSPERLAEAILMGVKVYKEHAGAVIDHNKNLVTEKFRMPLVAEKYKNLYGTLGDPYKISIKMPENTFTEN</sequence>
<dbReference type="InterPro" id="IPR028098">
    <property type="entry name" value="Glyco_trans_4-like_N"/>
</dbReference>
<dbReference type="Gene3D" id="3.40.50.2000">
    <property type="entry name" value="Glycogen Phosphorylase B"/>
    <property type="match status" value="2"/>
</dbReference>
<keyword evidence="3" id="KW-0328">Glycosyltransferase</keyword>
<organism evidence="3 4">
    <name type="scientific">Microbulbifer pacificus</name>
    <dbReference type="NCBI Taxonomy" id="407164"/>
    <lineage>
        <taxon>Bacteria</taxon>
        <taxon>Pseudomonadati</taxon>
        <taxon>Pseudomonadota</taxon>
        <taxon>Gammaproteobacteria</taxon>
        <taxon>Cellvibrionales</taxon>
        <taxon>Microbulbiferaceae</taxon>
        <taxon>Microbulbifer</taxon>
    </lineage>
</organism>
<reference evidence="3 4" key="1">
    <citation type="submission" date="2023-10" db="EMBL/GenBank/DDBJ databases">
        <title>Description of Microbulbifer bruguierae sp. nov., isolated from the sediments of mangrove plant Bruguiera sexangula and comparative genomic analyses of the genus Microbulbifer.</title>
        <authorList>
            <person name="Long M."/>
        </authorList>
    </citation>
    <scope>NUCLEOTIDE SEQUENCE [LARGE SCALE GENOMIC DNA]</scope>
    <source>
        <strain evidence="3 4">SPO729</strain>
    </source>
</reference>
<dbReference type="AlphaFoldDB" id="A0AAU0MWG0"/>
<dbReference type="PANTHER" id="PTHR12526">
    <property type="entry name" value="GLYCOSYLTRANSFERASE"/>
    <property type="match status" value="1"/>
</dbReference>
<dbReference type="KEGG" id="mpaf:R5R33_13970"/>
<dbReference type="Pfam" id="PF13439">
    <property type="entry name" value="Glyco_transf_4"/>
    <property type="match status" value="1"/>
</dbReference>
<evidence type="ECO:0000256" key="1">
    <source>
        <dbReference type="SAM" id="Phobius"/>
    </source>
</evidence>
<keyword evidence="3" id="KW-0808">Transferase</keyword>
<name>A0AAU0MWG0_9GAMM</name>
<feature type="domain" description="Glycosyltransferase subfamily 4-like N-terminal" evidence="2">
    <location>
        <begin position="16"/>
        <end position="186"/>
    </location>
</feature>
<dbReference type="SUPFAM" id="SSF53756">
    <property type="entry name" value="UDP-Glycosyltransferase/glycogen phosphorylase"/>
    <property type="match status" value="1"/>
</dbReference>
<dbReference type="RefSeq" id="WP_318953314.1">
    <property type="nucleotide sequence ID" value="NZ_CP137555.1"/>
</dbReference>
<evidence type="ECO:0000259" key="2">
    <source>
        <dbReference type="Pfam" id="PF13439"/>
    </source>
</evidence>
<keyword evidence="1" id="KW-0812">Transmembrane</keyword>